<dbReference type="PANTHER" id="PTHR43540">
    <property type="entry name" value="PEROXYUREIDOACRYLATE/UREIDOACRYLATE AMIDOHYDROLASE-RELATED"/>
    <property type="match status" value="1"/>
</dbReference>
<dbReference type="AlphaFoldDB" id="A0A1I5IQ84"/>
<dbReference type="InterPro" id="IPR050272">
    <property type="entry name" value="Isochorismatase-like_hydrls"/>
</dbReference>
<dbReference type="InterPro" id="IPR000868">
    <property type="entry name" value="Isochorismatase-like_dom"/>
</dbReference>
<evidence type="ECO:0000259" key="3">
    <source>
        <dbReference type="Pfam" id="PF00857"/>
    </source>
</evidence>
<evidence type="ECO:0000256" key="1">
    <source>
        <dbReference type="ARBA" id="ARBA00022801"/>
    </source>
</evidence>
<evidence type="ECO:0000313" key="6">
    <source>
        <dbReference type="Proteomes" id="UP000199137"/>
    </source>
</evidence>
<sequence length="207" mass="22455">MTTALLLIDVQRGFDDAEFWGPRNNPGAEANMKALLRAWQDRRDPVVLVHHDSTTPGSPLRPGQPGNDFTPELDGARPDLLFGKKVNSAFLGDVDLDAWFKTRGITSFVLAGIQTNFCCETTARMGGNLGYEVTFALDATFTFDLEGPDGTTMTADELYRATATNLHGDGFAKIKSTKEILATFREGNPEGIRVPEGSPHDPLVSPG</sequence>
<dbReference type="CDD" id="cd01014">
    <property type="entry name" value="nicotinamidase_related"/>
    <property type="match status" value="1"/>
</dbReference>
<gene>
    <name evidence="4" type="ORF">G3I59_17755</name>
    <name evidence="5" type="ORF">SAMN05421854_102602</name>
</gene>
<dbReference type="PANTHER" id="PTHR43540:SF1">
    <property type="entry name" value="ISOCHORISMATASE HYDROLASE"/>
    <property type="match status" value="1"/>
</dbReference>
<keyword evidence="7" id="KW-1185">Reference proteome</keyword>
<dbReference type="SUPFAM" id="SSF52499">
    <property type="entry name" value="Isochorismatase-like hydrolases"/>
    <property type="match status" value="1"/>
</dbReference>
<reference evidence="6" key="2">
    <citation type="submission" date="2016-10" db="EMBL/GenBank/DDBJ databases">
        <authorList>
            <person name="Varghese N."/>
            <person name="Submissions S."/>
        </authorList>
    </citation>
    <scope>NUCLEOTIDE SEQUENCE [LARGE SCALE GENOMIC DNA]</scope>
    <source>
        <strain evidence="6">DSM 44637</strain>
    </source>
</reference>
<protein>
    <submittedName>
        <fullName evidence="4">Cysteine hydrolase</fullName>
    </submittedName>
    <submittedName>
        <fullName evidence="5">Nicotinamidase-related amidase</fullName>
    </submittedName>
</protein>
<feature type="region of interest" description="Disordered" evidence="2">
    <location>
        <begin position="187"/>
        <end position="207"/>
    </location>
</feature>
<dbReference type="GO" id="GO:0016787">
    <property type="term" value="F:hydrolase activity"/>
    <property type="evidence" value="ECO:0007669"/>
    <property type="project" value="UniProtKB-KW"/>
</dbReference>
<dbReference type="EMBL" id="JAAGNC010000089">
    <property type="protein sequence ID" value="NEC57389.1"/>
    <property type="molecule type" value="Genomic_DNA"/>
</dbReference>
<dbReference type="Proteomes" id="UP000199137">
    <property type="component" value="Unassembled WGS sequence"/>
</dbReference>
<proteinExistence type="predicted"/>
<feature type="domain" description="Isochorismatase-like" evidence="3">
    <location>
        <begin position="3"/>
        <end position="147"/>
    </location>
</feature>
<name>A0A1I5IQ84_9PSEU</name>
<dbReference type="InterPro" id="IPR036380">
    <property type="entry name" value="Isochorismatase-like_sf"/>
</dbReference>
<dbReference type="STRING" id="112413.SAMN05421854_102602"/>
<dbReference type="OrthoDB" id="9794942at2"/>
<reference evidence="4 7" key="3">
    <citation type="submission" date="2020-01" db="EMBL/GenBank/DDBJ databases">
        <title>Insect and environment-associated Actinomycetes.</title>
        <authorList>
            <person name="Currrie C."/>
            <person name="Chevrette M."/>
            <person name="Carlson C."/>
            <person name="Stubbendieck R."/>
            <person name="Wendt-Pienkowski E."/>
        </authorList>
    </citation>
    <scope>NUCLEOTIDE SEQUENCE [LARGE SCALE GENOMIC DNA]</scope>
    <source>
        <strain evidence="4 7">SID8386</strain>
    </source>
</reference>
<evidence type="ECO:0000313" key="7">
    <source>
        <dbReference type="Proteomes" id="UP000470404"/>
    </source>
</evidence>
<reference evidence="5" key="1">
    <citation type="submission" date="2016-10" db="EMBL/GenBank/DDBJ databases">
        <authorList>
            <person name="de Groot N.N."/>
        </authorList>
    </citation>
    <scope>NUCLEOTIDE SEQUENCE [LARGE SCALE GENOMIC DNA]</scope>
    <source>
        <strain evidence="5">DSM 44637</strain>
    </source>
</reference>
<evidence type="ECO:0000313" key="5">
    <source>
        <dbReference type="EMBL" id="SFO62519.1"/>
    </source>
</evidence>
<dbReference type="EMBL" id="FOWC01000002">
    <property type="protein sequence ID" value="SFO62519.1"/>
    <property type="molecule type" value="Genomic_DNA"/>
</dbReference>
<dbReference type="Proteomes" id="UP000470404">
    <property type="component" value="Unassembled WGS sequence"/>
</dbReference>
<organism evidence="5 6">
    <name type="scientific">Amycolatopsis rubida</name>
    <dbReference type="NCBI Taxonomy" id="112413"/>
    <lineage>
        <taxon>Bacteria</taxon>
        <taxon>Bacillati</taxon>
        <taxon>Actinomycetota</taxon>
        <taxon>Actinomycetes</taxon>
        <taxon>Pseudonocardiales</taxon>
        <taxon>Pseudonocardiaceae</taxon>
        <taxon>Amycolatopsis</taxon>
    </lineage>
</organism>
<evidence type="ECO:0000313" key="4">
    <source>
        <dbReference type="EMBL" id="NEC57389.1"/>
    </source>
</evidence>
<evidence type="ECO:0000256" key="2">
    <source>
        <dbReference type="SAM" id="MobiDB-lite"/>
    </source>
</evidence>
<dbReference type="Gene3D" id="3.40.50.850">
    <property type="entry name" value="Isochorismatase-like"/>
    <property type="match status" value="1"/>
</dbReference>
<keyword evidence="1 4" id="KW-0378">Hydrolase</keyword>
<dbReference type="Pfam" id="PF00857">
    <property type="entry name" value="Isochorismatase"/>
    <property type="match status" value="1"/>
</dbReference>
<accession>A0A1I5IQ84</accession>
<dbReference type="RefSeq" id="WP_093573134.1">
    <property type="nucleotide sequence ID" value="NZ_FOWC01000002.1"/>
</dbReference>